<feature type="domain" description="HTH araC/xylS-type" evidence="5">
    <location>
        <begin position="218"/>
        <end position="316"/>
    </location>
</feature>
<evidence type="ECO:0000256" key="2">
    <source>
        <dbReference type="ARBA" id="ARBA00023125"/>
    </source>
</evidence>
<keyword evidence="3" id="KW-0804">Transcription</keyword>
<dbReference type="OrthoDB" id="186587at2"/>
<sequence>MTDKRAQTLRTLDTQPTAQTDRTPVSKLEDGIRQTSFPSTVLGKSQIGSLGVSAARGHLLKGEGRQVISTYSALYLHGSPGRLALEVEGKERPLHEALPGEITVRGAGVRCEGRVLAPNDFTVFEMPTTLVRKVLGDPKADFADALASVEFRPITSILLSQLVRDLDRVLFESGVSTPIATETLYQTICLELWRLVKRDVQPVDANARPMRLSASVLRDINDYVDATCAQQVDLDALSRLTSLKHSSISQAFKNTVGQTPYQYILTRRIARARFLVETSKLPLREVAERCGFVSQSHLTTTFRDKVGLTPASLREIVQS</sequence>
<accession>A0A0X3U0B0</accession>
<dbReference type="EMBL" id="LQBP01000002">
    <property type="protein sequence ID" value="KUJ81377.1"/>
    <property type="molecule type" value="Genomic_DNA"/>
</dbReference>
<dbReference type="STRING" id="1685378.AVO44_05890"/>
<keyword evidence="7" id="KW-1185">Reference proteome</keyword>
<feature type="region of interest" description="Disordered" evidence="4">
    <location>
        <begin position="1"/>
        <end position="26"/>
    </location>
</feature>
<dbReference type="Proteomes" id="UP000053690">
    <property type="component" value="Unassembled WGS sequence"/>
</dbReference>
<evidence type="ECO:0000313" key="6">
    <source>
        <dbReference type="EMBL" id="KUJ81377.1"/>
    </source>
</evidence>
<dbReference type="SMART" id="SM00342">
    <property type="entry name" value="HTH_ARAC"/>
    <property type="match status" value="1"/>
</dbReference>
<proteinExistence type="predicted"/>
<comment type="caution">
    <text evidence="6">The sequence shown here is derived from an EMBL/GenBank/DDBJ whole genome shotgun (WGS) entry which is preliminary data.</text>
</comment>
<dbReference type="InterPro" id="IPR050204">
    <property type="entry name" value="AraC_XylS_family_regulators"/>
</dbReference>
<protein>
    <recommendedName>
        <fullName evidence="5">HTH araC/xylS-type domain-containing protein</fullName>
    </recommendedName>
</protein>
<evidence type="ECO:0000313" key="7">
    <source>
        <dbReference type="Proteomes" id="UP000053690"/>
    </source>
</evidence>
<dbReference type="InterPro" id="IPR018062">
    <property type="entry name" value="HTH_AraC-typ_CS"/>
</dbReference>
<dbReference type="Pfam" id="PF12833">
    <property type="entry name" value="HTH_18"/>
    <property type="match status" value="1"/>
</dbReference>
<dbReference type="InterPro" id="IPR018060">
    <property type="entry name" value="HTH_AraC"/>
</dbReference>
<dbReference type="GO" id="GO:0043565">
    <property type="term" value="F:sequence-specific DNA binding"/>
    <property type="evidence" value="ECO:0007669"/>
    <property type="project" value="InterPro"/>
</dbReference>
<keyword evidence="1" id="KW-0805">Transcription regulation</keyword>
<evidence type="ECO:0000256" key="3">
    <source>
        <dbReference type="ARBA" id="ARBA00023163"/>
    </source>
</evidence>
<dbReference type="Gene3D" id="1.10.10.60">
    <property type="entry name" value="Homeodomain-like"/>
    <property type="match status" value="1"/>
</dbReference>
<dbReference type="InterPro" id="IPR009057">
    <property type="entry name" value="Homeodomain-like_sf"/>
</dbReference>
<dbReference type="PANTHER" id="PTHR46796">
    <property type="entry name" value="HTH-TYPE TRANSCRIPTIONAL ACTIVATOR RHAS-RELATED"/>
    <property type="match status" value="1"/>
</dbReference>
<reference evidence="7" key="1">
    <citation type="submission" date="2015-12" db="EMBL/GenBank/DDBJ databases">
        <authorList>
            <person name="Zhang G."/>
            <person name="Stingl U."/>
        </authorList>
    </citation>
    <scope>NUCLEOTIDE SEQUENCE [LARGE SCALE GENOMIC DNA]</scope>
    <source>
        <strain evidence="7">ZGT108</strain>
    </source>
</reference>
<gene>
    <name evidence="6" type="ORF">AVO44_05890</name>
</gene>
<dbReference type="GO" id="GO:0003700">
    <property type="term" value="F:DNA-binding transcription factor activity"/>
    <property type="evidence" value="ECO:0007669"/>
    <property type="project" value="InterPro"/>
</dbReference>
<dbReference type="PROSITE" id="PS00041">
    <property type="entry name" value="HTH_ARAC_FAMILY_1"/>
    <property type="match status" value="1"/>
</dbReference>
<feature type="compositionally biased region" description="Polar residues" evidence="4">
    <location>
        <begin position="8"/>
        <end position="23"/>
    </location>
</feature>
<dbReference type="AlphaFoldDB" id="A0A0X3U0B0"/>
<keyword evidence="2" id="KW-0238">DNA-binding</keyword>
<organism evidence="6 7">
    <name type="scientific">Ruegeria profundi</name>
    <dbReference type="NCBI Taxonomy" id="1685378"/>
    <lineage>
        <taxon>Bacteria</taxon>
        <taxon>Pseudomonadati</taxon>
        <taxon>Pseudomonadota</taxon>
        <taxon>Alphaproteobacteria</taxon>
        <taxon>Rhodobacterales</taxon>
        <taxon>Roseobacteraceae</taxon>
        <taxon>Ruegeria</taxon>
    </lineage>
</organism>
<name>A0A0X3U0B0_9RHOB</name>
<dbReference type="PROSITE" id="PS01124">
    <property type="entry name" value="HTH_ARAC_FAMILY_2"/>
    <property type="match status" value="1"/>
</dbReference>
<dbReference type="SUPFAM" id="SSF46689">
    <property type="entry name" value="Homeodomain-like"/>
    <property type="match status" value="1"/>
</dbReference>
<evidence type="ECO:0000256" key="1">
    <source>
        <dbReference type="ARBA" id="ARBA00023015"/>
    </source>
</evidence>
<evidence type="ECO:0000259" key="5">
    <source>
        <dbReference type="PROSITE" id="PS01124"/>
    </source>
</evidence>
<evidence type="ECO:0000256" key="4">
    <source>
        <dbReference type="SAM" id="MobiDB-lite"/>
    </source>
</evidence>